<evidence type="ECO:0000313" key="1">
    <source>
        <dbReference type="EMBL" id="OZU87789.1"/>
    </source>
</evidence>
<reference evidence="1 2" key="1">
    <citation type="submission" date="2017-08" db="EMBL/GenBank/DDBJ databases">
        <title>Virgibacillus indicus sp. nov. and Virgibacillus profoundi sp. nov, two moderately halophilic bacteria isolated from marine sediment by using the Microfluidic Streak Plate.</title>
        <authorList>
            <person name="Xu B."/>
            <person name="Hu B."/>
            <person name="Wang J."/>
            <person name="Zhu Y."/>
            <person name="Huang L."/>
            <person name="Du W."/>
            <person name="Huang Y."/>
        </authorList>
    </citation>
    <scope>NUCLEOTIDE SEQUENCE [LARGE SCALE GENOMIC DNA]</scope>
    <source>
        <strain evidence="1 2">IO3-P2-C2</strain>
    </source>
</reference>
<dbReference type="EMBL" id="NPMS01000007">
    <property type="protein sequence ID" value="OZU87789.1"/>
    <property type="molecule type" value="Genomic_DNA"/>
</dbReference>
<comment type="caution">
    <text evidence="1">The sequence shown here is derived from an EMBL/GenBank/DDBJ whole genome shotgun (WGS) entry which is preliminary data.</text>
</comment>
<dbReference type="Proteomes" id="UP000216498">
    <property type="component" value="Unassembled WGS sequence"/>
</dbReference>
<accession>A0A265N8K8</accession>
<dbReference type="AlphaFoldDB" id="A0A265N8K8"/>
<name>A0A265N8K8_9BACI</name>
<keyword evidence="2" id="KW-1185">Reference proteome</keyword>
<sequence length="72" mass="8134">MRSSIAKNSVHPTLESVGFLEPNSVIAEPHDSVVARIIKIENELLQPKRVIPEFARSVYQSFQSIMELNSRV</sequence>
<gene>
    <name evidence="1" type="ORF">CIL03_13850</name>
</gene>
<protein>
    <submittedName>
        <fullName evidence="1">Uncharacterized protein</fullName>
    </submittedName>
</protein>
<evidence type="ECO:0000313" key="2">
    <source>
        <dbReference type="Proteomes" id="UP000216498"/>
    </source>
</evidence>
<proteinExistence type="predicted"/>
<organism evidence="1 2">
    <name type="scientific">Virgibacillus indicus</name>
    <dbReference type="NCBI Taxonomy" id="2024554"/>
    <lineage>
        <taxon>Bacteria</taxon>
        <taxon>Bacillati</taxon>
        <taxon>Bacillota</taxon>
        <taxon>Bacilli</taxon>
        <taxon>Bacillales</taxon>
        <taxon>Bacillaceae</taxon>
        <taxon>Virgibacillus</taxon>
    </lineage>
</organism>